<comment type="similarity">
    <text evidence="1">Belongs to the WrbA family.</text>
</comment>
<dbReference type="Gene3D" id="3.40.50.360">
    <property type="match status" value="2"/>
</dbReference>
<dbReference type="PANTHER" id="PTHR30546">
    <property type="entry name" value="FLAVODOXIN-RELATED PROTEIN WRBA-RELATED"/>
    <property type="match status" value="1"/>
</dbReference>
<dbReference type="SUPFAM" id="SSF52218">
    <property type="entry name" value="Flavoproteins"/>
    <property type="match status" value="1"/>
</dbReference>
<gene>
    <name evidence="2" type="ORF">Ahy_A01g001324</name>
</gene>
<evidence type="ECO:0000256" key="1">
    <source>
        <dbReference type="ARBA" id="ARBA00006961"/>
    </source>
</evidence>
<name>A0A445EMV3_ARAHY</name>
<dbReference type="Proteomes" id="UP000289738">
    <property type="component" value="Chromosome A01"/>
</dbReference>
<proteinExistence type="inferred from homology"/>
<evidence type="ECO:0000313" key="2">
    <source>
        <dbReference type="EMBL" id="RYR76768.1"/>
    </source>
</evidence>
<reference evidence="2 3" key="1">
    <citation type="submission" date="2019-01" db="EMBL/GenBank/DDBJ databases">
        <title>Sequencing of cultivated peanut Arachis hypogaea provides insights into genome evolution and oil improvement.</title>
        <authorList>
            <person name="Chen X."/>
        </authorList>
    </citation>
    <scope>NUCLEOTIDE SEQUENCE [LARGE SCALE GENOMIC DNA]</scope>
    <source>
        <strain evidence="3">cv. Fuhuasheng</strain>
        <tissue evidence="2">Leaves</tissue>
    </source>
</reference>
<dbReference type="PANTHER" id="PTHR30546:SF23">
    <property type="entry name" value="FLAVOPROTEIN-LIKE PROTEIN YCP4-RELATED"/>
    <property type="match status" value="1"/>
</dbReference>
<evidence type="ECO:0008006" key="4">
    <source>
        <dbReference type="Google" id="ProtNLM"/>
    </source>
</evidence>
<dbReference type="GO" id="GO:0003955">
    <property type="term" value="F:NAD(P)H dehydrogenase (quinone) activity"/>
    <property type="evidence" value="ECO:0007669"/>
    <property type="project" value="TreeGrafter"/>
</dbReference>
<keyword evidence="3" id="KW-1185">Reference proteome</keyword>
<dbReference type="AlphaFoldDB" id="A0A445EMV3"/>
<dbReference type="STRING" id="3818.A0A445EMV3"/>
<evidence type="ECO:0000313" key="3">
    <source>
        <dbReference type="Proteomes" id="UP000289738"/>
    </source>
</evidence>
<organism evidence="2 3">
    <name type="scientific">Arachis hypogaea</name>
    <name type="common">Peanut</name>
    <dbReference type="NCBI Taxonomy" id="3818"/>
    <lineage>
        <taxon>Eukaryota</taxon>
        <taxon>Viridiplantae</taxon>
        <taxon>Streptophyta</taxon>
        <taxon>Embryophyta</taxon>
        <taxon>Tracheophyta</taxon>
        <taxon>Spermatophyta</taxon>
        <taxon>Magnoliopsida</taxon>
        <taxon>eudicotyledons</taxon>
        <taxon>Gunneridae</taxon>
        <taxon>Pentapetalae</taxon>
        <taxon>rosids</taxon>
        <taxon>fabids</taxon>
        <taxon>Fabales</taxon>
        <taxon>Fabaceae</taxon>
        <taxon>Papilionoideae</taxon>
        <taxon>50 kb inversion clade</taxon>
        <taxon>dalbergioids sensu lato</taxon>
        <taxon>Dalbergieae</taxon>
        <taxon>Pterocarpus clade</taxon>
        <taxon>Arachis</taxon>
    </lineage>
</organism>
<sequence length="120" mass="13525">MYRHVEQLARQLKRGAKSVPETLPNGVLHKLNVSPKSDVPIIEPEMLNEVDGLIFDFPMRFRMMAAQFFDFIKEVKGGSPYGVGTYASDGTRQVAEIELLQAFHQENIFATITKKLKDAA</sequence>
<dbReference type="GO" id="GO:0016020">
    <property type="term" value="C:membrane"/>
    <property type="evidence" value="ECO:0007669"/>
    <property type="project" value="TreeGrafter"/>
</dbReference>
<protein>
    <recommendedName>
        <fullName evidence="4">NAD(P)H dehydrogenase (quinone)</fullName>
    </recommendedName>
</protein>
<accession>A0A445EMV3</accession>
<dbReference type="InterPro" id="IPR029039">
    <property type="entry name" value="Flavoprotein-like_sf"/>
</dbReference>
<comment type="caution">
    <text evidence="2">The sequence shown here is derived from an EMBL/GenBank/DDBJ whole genome shotgun (WGS) entry which is preliminary data.</text>
</comment>
<dbReference type="EMBL" id="SDMP01000001">
    <property type="protein sequence ID" value="RYR76768.1"/>
    <property type="molecule type" value="Genomic_DNA"/>
</dbReference>